<accession>A0A7M2X476</accession>
<dbReference type="PANTHER" id="PTHR33608">
    <property type="entry name" value="BLL2464 PROTEIN"/>
    <property type="match status" value="1"/>
</dbReference>
<dbReference type="SUPFAM" id="SSF53300">
    <property type="entry name" value="vWA-like"/>
    <property type="match status" value="1"/>
</dbReference>
<dbReference type="PANTHER" id="PTHR33608:SF7">
    <property type="entry name" value="DUF58 DOMAIN-CONTAINING PROTEIN"/>
    <property type="match status" value="1"/>
</dbReference>
<dbReference type="Pfam" id="PF01882">
    <property type="entry name" value="DUF58"/>
    <property type="match status" value="1"/>
</dbReference>
<dbReference type="InterPro" id="IPR036465">
    <property type="entry name" value="vWFA_dom_sf"/>
</dbReference>
<dbReference type="EMBL" id="CP063458">
    <property type="protein sequence ID" value="QOV92474.1"/>
    <property type="molecule type" value="Genomic_DNA"/>
</dbReference>
<feature type="domain" description="DUF58" evidence="1">
    <location>
        <begin position="35"/>
        <end position="247"/>
    </location>
</feature>
<protein>
    <submittedName>
        <fullName evidence="2">DUF58 domain-containing protein</fullName>
    </submittedName>
</protein>
<gene>
    <name evidence="2" type="ORF">IPV69_18845</name>
</gene>
<evidence type="ECO:0000313" key="2">
    <source>
        <dbReference type="EMBL" id="QOV92474.1"/>
    </source>
</evidence>
<name>A0A7M2X476_9BACT</name>
<evidence type="ECO:0000313" key="3">
    <source>
        <dbReference type="Proteomes" id="UP000593765"/>
    </source>
</evidence>
<keyword evidence="3" id="KW-1185">Reference proteome</keyword>
<dbReference type="KEGG" id="hbs:IPV69_18845"/>
<dbReference type="AlphaFoldDB" id="A0A7M2X476"/>
<dbReference type="Proteomes" id="UP000593765">
    <property type="component" value="Chromosome"/>
</dbReference>
<organism evidence="2 3">
    <name type="scientific">Humisphaera borealis</name>
    <dbReference type="NCBI Taxonomy" id="2807512"/>
    <lineage>
        <taxon>Bacteria</taxon>
        <taxon>Pseudomonadati</taxon>
        <taxon>Planctomycetota</taxon>
        <taxon>Phycisphaerae</taxon>
        <taxon>Tepidisphaerales</taxon>
        <taxon>Tepidisphaeraceae</taxon>
        <taxon>Humisphaera</taxon>
    </lineage>
</organism>
<sequence>MRIKSLQLRAKIVVQGFLSGLHRSPHHGFSVEFSEYRQYTAGDDLRYLDWKLFARSDRYYIKRYEDETNLRCHLLVDLSKSMGYGSIGYTKVEYARTAAATLAYFLSTQRDAAGLVTFDQEIADYLPARYRPGHLRRLMLCLERATAGTRTDLAAPLEQIAITVRKRGMIVLISDLLAPIDLLQNQLGYLRSQGHEVVILRVLDPAEIEFKFDKAAMFEDMESGRNLYIDPVAARAQYLEKFNKHAEEVKRICSDLGVDYYQLPTSQPLELALFDFVQARVRSGRQVSRATNRAAR</sequence>
<dbReference type="Gene3D" id="3.40.50.410">
    <property type="entry name" value="von Willebrand factor, type A domain"/>
    <property type="match status" value="1"/>
</dbReference>
<reference evidence="2 3" key="1">
    <citation type="submission" date="2020-10" db="EMBL/GenBank/DDBJ databases">
        <title>Wide distribution of Phycisphaera-like planctomycetes from WD2101 soil group in peatlands and genome analysis of the first cultivated representative.</title>
        <authorList>
            <person name="Dedysh S.N."/>
            <person name="Beletsky A.V."/>
            <person name="Ivanova A."/>
            <person name="Kulichevskaya I.S."/>
            <person name="Suzina N.E."/>
            <person name="Philippov D.A."/>
            <person name="Rakitin A.L."/>
            <person name="Mardanov A.V."/>
            <person name="Ravin N.V."/>
        </authorList>
    </citation>
    <scope>NUCLEOTIDE SEQUENCE [LARGE SCALE GENOMIC DNA]</scope>
    <source>
        <strain evidence="2 3">M1803</strain>
    </source>
</reference>
<proteinExistence type="predicted"/>
<evidence type="ECO:0000259" key="1">
    <source>
        <dbReference type="Pfam" id="PF01882"/>
    </source>
</evidence>
<dbReference type="InterPro" id="IPR002881">
    <property type="entry name" value="DUF58"/>
</dbReference>